<dbReference type="GeneID" id="6166006"/>
<dbReference type="KEGG" id="tne:Tneu_1479"/>
<accession>B1Y9H5</accession>
<feature type="transmembrane region" description="Helical" evidence="1">
    <location>
        <begin position="88"/>
        <end position="107"/>
    </location>
</feature>
<dbReference type="eggNOG" id="arCOG05590">
    <property type="taxonomic scope" value="Archaea"/>
</dbReference>
<keyword evidence="1" id="KW-0812">Transmembrane</keyword>
<feature type="transmembrane region" description="Helical" evidence="1">
    <location>
        <begin position="58"/>
        <end position="81"/>
    </location>
</feature>
<name>B1Y9H5_PYRNV</name>
<dbReference type="AlphaFoldDB" id="B1Y9H5"/>
<evidence type="ECO:0000313" key="2">
    <source>
        <dbReference type="EMBL" id="ACB40404.1"/>
    </source>
</evidence>
<keyword evidence="1" id="KW-1133">Transmembrane helix</keyword>
<proteinExistence type="predicted"/>
<evidence type="ECO:0000313" key="3">
    <source>
        <dbReference type="Proteomes" id="UP000001694"/>
    </source>
</evidence>
<sequence length="108" mass="11767">MSRVATISVFILDVTATLAALFGLLTAVSGLCLTKPEVVAEATMGVFSSYAICSKLHLGWVSITAIVLSVIHGTAGFYIWLLRTGRDWPWIWALGLVLSIWFIYVYAA</sequence>
<dbReference type="OrthoDB" id="27986at2157"/>
<dbReference type="HOGENOM" id="CLU_2191128_0_0_2"/>
<keyword evidence="3" id="KW-1185">Reference proteome</keyword>
<dbReference type="Proteomes" id="UP000001694">
    <property type="component" value="Chromosome"/>
</dbReference>
<organism evidence="2 3">
    <name type="scientific">Pyrobaculum neutrophilum (strain DSM 2338 / JCM 9278 / NBRC 100436 / V24Sta)</name>
    <name type="common">Thermoproteus neutrophilus</name>
    <dbReference type="NCBI Taxonomy" id="444157"/>
    <lineage>
        <taxon>Archaea</taxon>
        <taxon>Thermoproteota</taxon>
        <taxon>Thermoprotei</taxon>
        <taxon>Thermoproteales</taxon>
        <taxon>Thermoproteaceae</taxon>
        <taxon>Pyrobaculum</taxon>
    </lineage>
</organism>
<dbReference type="STRING" id="444157.Tneu_1479"/>
<gene>
    <name evidence="2" type="ordered locus">Tneu_1479</name>
</gene>
<dbReference type="RefSeq" id="WP_012350823.1">
    <property type="nucleotide sequence ID" value="NC_010525.1"/>
</dbReference>
<protein>
    <submittedName>
        <fullName evidence="2">Uncharacterized protein</fullName>
    </submittedName>
</protein>
<reference evidence="2" key="1">
    <citation type="submission" date="2008-03" db="EMBL/GenBank/DDBJ databases">
        <title>Complete sequence of Thermoproteus neutrophilus V24Sta.</title>
        <authorList>
            <consortium name="US DOE Joint Genome Institute"/>
            <person name="Copeland A."/>
            <person name="Lucas S."/>
            <person name="Lapidus A."/>
            <person name="Glavina del Rio T."/>
            <person name="Dalin E."/>
            <person name="Tice H."/>
            <person name="Bruce D."/>
            <person name="Goodwin L."/>
            <person name="Pitluck S."/>
            <person name="Sims D."/>
            <person name="Brettin T."/>
            <person name="Detter J.C."/>
            <person name="Han C."/>
            <person name="Kuske C.R."/>
            <person name="Schmutz J."/>
            <person name="Larimer F."/>
            <person name="Land M."/>
            <person name="Hauser L."/>
            <person name="Kyrpides N."/>
            <person name="Mikhailova N."/>
            <person name="Biddle J.F."/>
            <person name="Zhang Z."/>
            <person name="Fitz-Gibbon S.T."/>
            <person name="Lowe T.M."/>
            <person name="Saltikov C."/>
            <person name="House C.H."/>
            <person name="Richardson P."/>
        </authorList>
    </citation>
    <scope>NUCLEOTIDE SEQUENCE [LARGE SCALE GENOMIC DNA]</scope>
    <source>
        <strain evidence="2">V24Sta</strain>
    </source>
</reference>
<keyword evidence="1" id="KW-0472">Membrane</keyword>
<evidence type="ECO:0000256" key="1">
    <source>
        <dbReference type="SAM" id="Phobius"/>
    </source>
</evidence>
<dbReference type="EMBL" id="CP001014">
    <property type="protein sequence ID" value="ACB40404.1"/>
    <property type="molecule type" value="Genomic_DNA"/>
</dbReference>